<feature type="region of interest" description="Disordered" evidence="1">
    <location>
        <begin position="130"/>
        <end position="149"/>
    </location>
</feature>
<accession>A0ABV5K9H1</accession>
<sequence length="149" mass="15215">MPTRDRSILVIRILVGLHGLPLLVGFLGGVFLVLTDLLDDGGGVNDGLAVVVGSLVMVGTGVPLMLVVPCVLSRNRVVVRALGLVVGVVSMGCACVLGHVDLAHLALLLPGLALCAVSICSAFAAYGDPPEPPHRRDVPIRLKGGAASD</sequence>
<reference evidence="3 4" key="1">
    <citation type="submission" date="2024-09" db="EMBL/GenBank/DDBJ databases">
        <authorList>
            <person name="Sun Q."/>
            <person name="Mori K."/>
        </authorList>
    </citation>
    <scope>NUCLEOTIDE SEQUENCE [LARGE SCALE GENOMIC DNA]</scope>
    <source>
        <strain evidence="3 4">JCM 9626</strain>
    </source>
</reference>
<gene>
    <name evidence="3" type="ORF">ACFFRI_10080</name>
</gene>
<protein>
    <recommendedName>
        <fullName evidence="5">Transmembrane protein</fullName>
    </recommendedName>
</protein>
<evidence type="ECO:0000313" key="3">
    <source>
        <dbReference type="EMBL" id="MFB9313391.1"/>
    </source>
</evidence>
<comment type="caution">
    <text evidence="3">The sequence shown here is derived from an EMBL/GenBank/DDBJ whole genome shotgun (WGS) entry which is preliminary data.</text>
</comment>
<feature type="transmembrane region" description="Helical" evidence="2">
    <location>
        <begin position="79"/>
        <end position="100"/>
    </location>
</feature>
<feature type="transmembrane region" description="Helical" evidence="2">
    <location>
        <begin position="47"/>
        <end position="72"/>
    </location>
</feature>
<keyword evidence="2" id="KW-1133">Transmembrane helix</keyword>
<dbReference type="RefSeq" id="WP_140007968.1">
    <property type="nucleotide sequence ID" value="NZ_JBHMDG010000012.1"/>
</dbReference>
<keyword evidence="2" id="KW-0472">Membrane</keyword>
<evidence type="ECO:0000256" key="2">
    <source>
        <dbReference type="SAM" id="Phobius"/>
    </source>
</evidence>
<dbReference type="Proteomes" id="UP001589750">
    <property type="component" value="Unassembled WGS sequence"/>
</dbReference>
<evidence type="ECO:0000256" key="1">
    <source>
        <dbReference type="SAM" id="MobiDB-lite"/>
    </source>
</evidence>
<feature type="compositionally biased region" description="Basic and acidic residues" evidence="1">
    <location>
        <begin position="131"/>
        <end position="140"/>
    </location>
</feature>
<name>A0ABV5K9H1_9ACTN</name>
<feature type="transmembrane region" description="Helical" evidence="2">
    <location>
        <begin position="9"/>
        <end position="35"/>
    </location>
</feature>
<keyword evidence="2" id="KW-0812">Transmembrane</keyword>
<evidence type="ECO:0000313" key="4">
    <source>
        <dbReference type="Proteomes" id="UP001589750"/>
    </source>
</evidence>
<keyword evidence="4" id="KW-1185">Reference proteome</keyword>
<evidence type="ECO:0008006" key="5">
    <source>
        <dbReference type="Google" id="ProtNLM"/>
    </source>
</evidence>
<proteinExistence type="predicted"/>
<feature type="transmembrane region" description="Helical" evidence="2">
    <location>
        <begin position="106"/>
        <end position="126"/>
    </location>
</feature>
<organism evidence="3 4">
    <name type="scientific">Nocardioides plantarum</name>
    <dbReference type="NCBI Taxonomy" id="29299"/>
    <lineage>
        <taxon>Bacteria</taxon>
        <taxon>Bacillati</taxon>
        <taxon>Actinomycetota</taxon>
        <taxon>Actinomycetes</taxon>
        <taxon>Propionibacteriales</taxon>
        <taxon>Nocardioidaceae</taxon>
        <taxon>Nocardioides</taxon>
    </lineage>
</organism>
<dbReference type="EMBL" id="JBHMDG010000012">
    <property type="protein sequence ID" value="MFB9313391.1"/>
    <property type="molecule type" value="Genomic_DNA"/>
</dbReference>